<evidence type="ECO:0000313" key="4">
    <source>
        <dbReference type="Proteomes" id="UP001500840"/>
    </source>
</evidence>
<protein>
    <recommendedName>
        <fullName evidence="5">G domain-containing protein</fullName>
    </recommendedName>
</protein>
<organism evidence="3 4">
    <name type="scientific">Novipirellula rosea</name>
    <dbReference type="NCBI Taxonomy" id="1031540"/>
    <lineage>
        <taxon>Bacteria</taxon>
        <taxon>Pseudomonadati</taxon>
        <taxon>Planctomycetota</taxon>
        <taxon>Planctomycetia</taxon>
        <taxon>Pirellulales</taxon>
        <taxon>Pirellulaceae</taxon>
        <taxon>Novipirellula</taxon>
    </lineage>
</organism>
<gene>
    <name evidence="3" type="ORF">GCM10023156_57650</name>
</gene>
<comment type="caution">
    <text evidence="3">The sequence shown here is derived from an EMBL/GenBank/DDBJ whole genome shotgun (WGS) entry which is preliminary data.</text>
</comment>
<evidence type="ECO:0008006" key="5">
    <source>
        <dbReference type="Google" id="ProtNLM"/>
    </source>
</evidence>
<evidence type="ECO:0000256" key="1">
    <source>
        <dbReference type="SAM" id="MobiDB-lite"/>
    </source>
</evidence>
<keyword evidence="4" id="KW-1185">Reference proteome</keyword>
<dbReference type="EMBL" id="BAABGA010000090">
    <property type="protein sequence ID" value="GAA4467585.1"/>
    <property type="molecule type" value="Genomic_DNA"/>
</dbReference>
<dbReference type="InterPro" id="IPR027417">
    <property type="entry name" value="P-loop_NTPase"/>
</dbReference>
<dbReference type="SUPFAM" id="SSF52540">
    <property type="entry name" value="P-loop containing nucleoside triphosphate hydrolases"/>
    <property type="match status" value="1"/>
</dbReference>
<dbReference type="Proteomes" id="UP001500840">
    <property type="component" value="Unassembled WGS sequence"/>
</dbReference>
<keyword evidence="2" id="KW-0472">Membrane</keyword>
<feature type="compositionally biased region" description="Low complexity" evidence="1">
    <location>
        <begin position="1"/>
        <end position="18"/>
    </location>
</feature>
<evidence type="ECO:0000256" key="2">
    <source>
        <dbReference type="SAM" id="Phobius"/>
    </source>
</evidence>
<name>A0ABP8NLV6_9BACT</name>
<feature type="region of interest" description="Disordered" evidence="1">
    <location>
        <begin position="1"/>
        <end position="25"/>
    </location>
</feature>
<evidence type="ECO:0000313" key="3">
    <source>
        <dbReference type="EMBL" id="GAA4467585.1"/>
    </source>
</evidence>
<proteinExistence type="predicted"/>
<accession>A0ABP8NLV6</accession>
<feature type="transmembrane region" description="Helical" evidence="2">
    <location>
        <begin position="494"/>
        <end position="516"/>
    </location>
</feature>
<dbReference type="Gene3D" id="3.40.50.300">
    <property type="entry name" value="P-loop containing nucleotide triphosphate hydrolases"/>
    <property type="match status" value="1"/>
</dbReference>
<keyword evidence="2" id="KW-1133">Transmembrane helix</keyword>
<keyword evidence="2" id="KW-0812">Transmembrane</keyword>
<feature type="transmembrane region" description="Helical" evidence="2">
    <location>
        <begin position="542"/>
        <end position="564"/>
    </location>
</feature>
<reference evidence="4" key="1">
    <citation type="journal article" date="2019" name="Int. J. Syst. Evol. Microbiol.">
        <title>The Global Catalogue of Microorganisms (GCM) 10K type strain sequencing project: providing services to taxonomists for standard genome sequencing and annotation.</title>
        <authorList>
            <consortium name="The Broad Institute Genomics Platform"/>
            <consortium name="The Broad Institute Genome Sequencing Center for Infectious Disease"/>
            <person name="Wu L."/>
            <person name="Ma J."/>
        </authorList>
    </citation>
    <scope>NUCLEOTIDE SEQUENCE [LARGE SCALE GENOMIC DNA]</scope>
    <source>
        <strain evidence="4">JCM 17759</strain>
    </source>
</reference>
<sequence length="624" mass="68556">MKVFDVSSASSANDDSTAPHQSLSLPGDTFLRRVRHSATSVLADSPTGREVLELCDDHAEARRMILQDRSSGTSVIAIVGATGQGKSWLIRQLIRKSSAANSIRSGNNADEATEKLVWIGPMPPADLDPRYEQYLHCDPAHMQSIGITYMLVDAPGSTDDRRAIAGVAARALSLASAMLLVVRRDQIRSVAVGMLAEASEGSIVIPVINAVREHDDRLDADIDAFAKRMREMAPTSVIARPIVIKDFEIEGRNESEIATTAAENVASRLQEELGQLWEGDRRRSTRLAALDGRFRAALHGVLSDQLPGLTSAVRRLNREATAIPTQVAESLIGSDGPLRAAVRSRLRLALLTETAAFWFPYRSLLGLLNLTHGAWDRVMISLSGSLPSLVSAVWTTTKNLTAQQGAEQDVRDGLRRRSTAAVADRLGPLASRFRDELAELRRQPVKAAAWHGDDDDHSRSQLAYLAGIDTLQEMSQTIFDEEVNRVSISRFATVAFALLATFVFWLFMAGPVVALYRDYFVASFSTLTTLSGDLDRFPRPELAMMLTSLLLAILPTAVISMFALSVAQSRSRVNQAEQRIRERHHQTITHLQDDGVLRLRWDDPLLSDAEFLLSVGAADYDERS</sequence>